<feature type="transmembrane region" description="Helical" evidence="8">
    <location>
        <begin position="159"/>
        <end position="179"/>
    </location>
</feature>
<keyword evidence="5" id="KW-0378">Hydrolase</keyword>
<evidence type="ECO:0000256" key="2">
    <source>
        <dbReference type="ARBA" id="ARBA00022475"/>
    </source>
</evidence>
<comment type="caution">
    <text evidence="10">The sequence shown here is derived from an EMBL/GenBank/DDBJ whole genome shotgun (WGS) entry which is preliminary data.</text>
</comment>
<dbReference type="Pfam" id="PF11984">
    <property type="entry name" value="DUF3485"/>
    <property type="match status" value="1"/>
</dbReference>
<feature type="domain" description="Methanolan biosynthesis EpsI" evidence="9">
    <location>
        <begin position="324"/>
        <end position="530"/>
    </location>
</feature>
<dbReference type="Pfam" id="PF09721">
    <property type="entry name" value="Exosortase_EpsH"/>
    <property type="match status" value="1"/>
</dbReference>
<feature type="transmembrane region" description="Helical" evidence="8">
    <location>
        <begin position="133"/>
        <end position="152"/>
    </location>
</feature>
<evidence type="ECO:0000256" key="1">
    <source>
        <dbReference type="ARBA" id="ARBA00004651"/>
    </source>
</evidence>
<evidence type="ECO:0000256" key="4">
    <source>
        <dbReference type="ARBA" id="ARBA00022692"/>
    </source>
</evidence>
<evidence type="ECO:0000256" key="5">
    <source>
        <dbReference type="ARBA" id="ARBA00022801"/>
    </source>
</evidence>
<dbReference type="NCBIfam" id="TIGR02914">
    <property type="entry name" value="EpsI_fam"/>
    <property type="match status" value="1"/>
</dbReference>
<dbReference type="GO" id="GO:0005886">
    <property type="term" value="C:plasma membrane"/>
    <property type="evidence" value="ECO:0007669"/>
    <property type="project" value="UniProtKB-SubCell"/>
</dbReference>
<dbReference type="InterPro" id="IPR019127">
    <property type="entry name" value="Exosortase"/>
</dbReference>
<reference evidence="10 11" key="1">
    <citation type="submission" date="2019-03" db="EMBL/GenBank/DDBJ databases">
        <title>Genomic Encyclopedia of Type Strains, Phase IV (KMG-IV): sequencing the most valuable type-strain genomes for metagenomic binning, comparative biology and taxonomic classification.</title>
        <authorList>
            <person name="Goeker M."/>
        </authorList>
    </citation>
    <scope>NUCLEOTIDE SEQUENCE [LARGE SCALE GENOMIC DNA]</scope>
    <source>
        <strain evidence="10 11">JA181</strain>
    </source>
</reference>
<keyword evidence="2" id="KW-1003">Cell membrane</keyword>
<evidence type="ECO:0000256" key="8">
    <source>
        <dbReference type="SAM" id="Phobius"/>
    </source>
</evidence>
<keyword evidence="4 8" id="KW-0812">Transmembrane</keyword>
<evidence type="ECO:0000256" key="6">
    <source>
        <dbReference type="ARBA" id="ARBA00022989"/>
    </source>
</evidence>
<comment type="subcellular location">
    <subcellularLocation>
        <location evidence="1">Cell membrane</location>
        <topology evidence="1">Multi-pass membrane protein</topology>
    </subcellularLocation>
</comment>
<evidence type="ECO:0000313" key="10">
    <source>
        <dbReference type="EMBL" id="TDX22239.1"/>
    </source>
</evidence>
<proteinExistence type="predicted"/>
<dbReference type="EMBL" id="SOEB01000031">
    <property type="protein sequence ID" value="TDX22239.1"/>
    <property type="molecule type" value="Genomic_DNA"/>
</dbReference>
<dbReference type="NCBIfam" id="TIGR04178">
    <property type="entry name" value="exo_archaeo"/>
    <property type="match status" value="1"/>
</dbReference>
<dbReference type="Proteomes" id="UP000295484">
    <property type="component" value="Unassembled WGS sequence"/>
</dbReference>
<evidence type="ECO:0000259" key="9">
    <source>
        <dbReference type="Pfam" id="PF11984"/>
    </source>
</evidence>
<sequence length="534" mass="59707">MTSASDYTARIRSLRIANPGGLVCLLIAILAAGIYFRTGIEALLTAWQTPEYSHGPIIPVLSAWMWLKELKAVPERPGPKPDRWPGVVLVTTALALGALGILSNIGDIAAYGIILWIGGMILISFGWQDGRKFWPPVLHLVYMLPLPATLYYKVTTSLQFISSELGAWFLHMLSIPVYLDGNIIDLGVTKLLVAEACSGLRYMFPIMSFSYVFAVLYRGPKWHKAVLLISAVPIAIFMNSVRIALAGVIVQHFGLDWVEGFSHFFEGWVIFLACILILFGLAWLMLQFQPDHKSLSETLDLDFSRVGEQVMRLRLVRPSAALIAAMAIVLAALAALSSLPERGTHAPERDSFAMFPRTLGNWTQQGPQQRLERRIEQGLAADDYLQTTIAEPSEEASVGLFMAWYNDQSKNGVHSPEVCLPGSGWEIAWLERIDIAPEIGADRPFHMNRAIIQKGETKMMVYYWFQQRERRIALDYAAKFWLMADGVMTGRTDGALVRLTTLIGREETEADAERRLNSVLRPLQTTLPRFIPES</sequence>
<feature type="transmembrane region" description="Helical" evidence="8">
    <location>
        <begin position="16"/>
        <end position="36"/>
    </location>
</feature>
<gene>
    <name evidence="10" type="ORF">EV657_13121</name>
</gene>
<feature type="transmembrane region" description="Helical" evidence="8">
    <location>
        <begin position="320"/>
        <end position="339"/>
    </location>
</feature>
<dbReference type="AlphaFoldDB" id="A0A4R8F9P4"/>
<feature type="transmembrane region" description="Helical" evidence="8">
    <location>
        <begin position="109"/>
        <end position="127"/>
    </location>
</feature>
<feature type="transmembrane region" description="Helical" evidence="8">
    <location>
        <begin position="199"/>
        <end position="218"/>
    </location>
</feature>
<evidence type="ECO:0000256" key="7">
    <source>
        <dbReference type="ARBA" id="ARBA00023136"/>
    </source>
</evidence>
<keyword evidence="3" id="KW-0645">Protease</keyword>
<keyword evidence="7 8" id="KW-0472">Membrane</keyword>
<dbReference type="GO" id="GO:0008233">
    <property type="term" value="F:peptidase activity"/>
    <property type="evidence" value="ECO:0007669"/>
    <property type="project" value="UniProtKB-KW"/>
</dbReference>
<organism evidence="10 11">
    <name type="scientific">Rhodovulum visakhapatnamense</name>
    <dbReference type="NCBI Taxonomy" id="364297"/>
    <lineage>
        <taxon>Bacteria</taxon>
        <taxon>Pseudomonadati</taxon>
        <taxon>Pseudomonadota</taxon>
        <taxon>Alphaproteobacteria</taxon>
        <taxon>Rhodobacterales</taxon>
        <taxon>Paracoccaceae</taxon>
        <taxon>Rhodovulum</taxon>
    </lineage>
</organism>
<keyword evidence="6 8" id="KW-1133">Transmembrane helix</keyword>
<dbReference type="NCBIfam" id="TIGR02602">
    <property type="entry name" value="8TM_EpsH"/>
    <property type="match status" value="1"/>
</dbReference>
<name>A0A4R8F9P4_9RHOB</name>
<dbReference type="InterPro" id="IPR013426">
    <property type="entry name" value="EpsH-like"/>
</dbReference>
<evidence type="ECO:0000256" key="3">
    <source>
        <dbReference type="ARBA" id="ARBA00022670"/>
    </source>
</evidence>
<dbReference type="InterPro" id="IPR014263">
    <property type="entry name" value="Methanolan_biosynth_EpsI"/>
</dbReference>
<feature type="transmembrane region" description="Helical" evidence="8">
    <location>
        <begin position="268"/>
        <end position="286"/>
    </location>
</feature>
<feature type="transmembrane region" description="Helical" evidence="8">
    <location>
        <begin position="225"/>
        <end position="248"/>
    </location>
</feature>
<dbReference type="NCBIfam" id="TIGR04152">
    <property type="entry name" value="exosort_VPLPA"/>
    <property type="match status" value="1"/>
</dbReference>
<accession>A0A4R8F9P4</accession>
<dbReference type="InterPro" id="IPR026491">
    <property type="entry name" value="ExosortD_VPLPA"/>
</dbReference>
<dbReference type="RefSeq" id="WP_134079399.1">
    <property type="nucleotide sequence ID" value="NZ_SOEB01000031.1"/>
</dbReference>
<dbReference type="GO" id="GO:0006508">
    <property type="term" value="P:proteolysis"/>
    <property type="evidence" value="ECO:0007669"/>
    <property type="project" value="UniProtKB-KW"/>
</dbReference>
<feature type="transmembrane region" description="Helical" evidence="8">
    <location>
        <begin position="84"/>
        <end position="102"/>
    </location>
</feature>
<dbReference type="InterPro" id="IPR026392">
    <property type="entry name" value="Exo/Archaeosortase_dom"/>
</dbReference>
<evidence type="ECO:0000313" key="11">
    <source>
        <dbReference type="Proteomes" id="UP000295484"/>
    </source>
</evidence>
<protein>
    <submittedName>
        <fullName evidence="10">Exosortase D (VPLPA-CTERM-specific)</fullName>
    </submittedName>
</protein>